<proteinExistence type="predicted"/>
<organism evidence="4 5">
    <name type="scientific">Microdochium trichocladiopsis</name>
    <dbReference type="NCBI Taxonomy" id="1682393"/>
    <lineage>
        <taxon>Eukaryota</taxon>
        <taxon>Fungi</taxon>
        <taxon>Dikarya</taxon>
        <taxon>Ascomycota</taxon>
        <taxon>Pezizomycotina</taxon>
        <taxon>Sordariomycetes</taxon>
        <taxon>Xylariomycetidae</taxon>
        <taxon>Xylariales</taxon>
        <taxon>Microdochiaceae</taxon>
        <taxon>Microdochium</taxon>
    </lineage>
</organism>
<dbReference type="InterPro" id="IPR051609">
    <property type="entry name" value="NmrA/Isoflavone_reductase-like"/>
</dbReference>
<dbReference type="InterPro" id="IPR008030">
    <property type="entry name" value="NmrA-like"/>
</dbReference>
<dbReference type="Proteomes" id="UP000756346">
    <property type="component" value="Unassembled WGS sequence"/>
</dbReference>
<dbReference type="OrthoDB" id="419598at2759"/>
<feature type="domain" description="NmrA-like" evidence="3">
    <location>
        <begin position="7"/>
        <end position="224"/>
    </location>
</feature>
<dbReference type="EMBL" id="JAGTJQ010000004">
    <property type="protein sequence ID" value="KAH7033550.1"/>
    <property type="molecule type" value="Genomic_DNA"/>
</dbReference>
<dbReference type="SUPFAM" id="SSF51735">
    <property type="entry name" value="NAD(P)-binding Rossmann-fold domains"/>
    <property type="match status" value="1"/>
</dbReference>
<evidence type="ECO:0000313" key="5">
    <source>
        <dbReference type="Proteomes" id="UP000756346"/>
    </source>
</evidence>
<dbReference type="GO" id="GO:0016491">
    <property type="term" value="F:oxidoreductase activity"/>
    <property type="evidence" value="ECO:0007669"/>
    <property type="project" value="UniProtKB-KW"/>
</dbReference>
<dbReference type="InterPro" id="IPR036291">
    <property type="entry name" value="NAD(P)-bd_dom_sf"/>
</dbReference>
<comment type="caution">
    <text evidence="4">The sequence shown here is derived from an EMBL/GenBank/DDBJ whole genome shotgun (WGS) entry which is preliminary data.</text>
</comment>
<keyword evidence="5" id="KW-1185">Reference proteome</keyword>
<dbReference type="PANTHER" id="PTHR47706:SF1">
    <property type="entry name" value="CIPA-LIKE, PUTATIVE (AFU_ORTHOLOGUE AFUA_1G12460)-RELATED"/>
    <property type="match status" value="1"/>
</dbReference>
<protein>
    <submittedName>
        <fullName evidence="4">NmrA family protein</fullName>
    </submittedName>
</protein>
<evidence type="ECO:0000256" key="2">
    <source>
        <dbReference type="ARBA" id="ARBA00023002"/>
    </source>
</evidence>
<dbReference type="Pfam" id="PF05368">
    <property type="entry name" value="NmrA"/>
    <property type="match status" value="1"/>
</dbReference>
<dbReference type="GeneID" id="70183286"/>
<dbReference type="Gene3D" id="3.40.50.720">
    <property type="entry name" value="NAD(P)-binding Rossmann-like Domain"/>
    <property type="match status" value="1"/>
</dbReference>
<dbReference type="RefSeq" id="XP_046014382.1">
    <property type="nucleotide sequence ID" value="XM_046153740.1"/>
</dbReference>
<name>A0A9P9BS73_9PEZI</name>
<reference evidence="4" key="1">
    <citation type="journal article" date="2021" name="Nat. Commun.">
        <title>Genetic determinants of endophytism in the Arabidopsis root mycobiome.</title>
        <authorList>
            <person name="Mesny F."/>
            <person name="Miyauchi S."/>
            <person name="Thiergart T."/>
            <person name="Pickel B."/>
            <person name="Atanasova L."/>
            <person name="Karlsson M."/>
            <person name="Huettel B."/>
            <person name="Barry K.W."/>
            <person name="Haridas S."/>
            <person name="Chen C."/>
            <person name="Bauer D."/>
            <person name="Andreopoulos W."/>
            <person name="Pangilinan J."/>
            <person name="LaButti K."/>
            <person name="Riley R."/>
            <person name="Lipzen A."/>
            <person name="Clum A."/>
            <person name="Drula E."/>
            <person name="Henrissat B."/>
            <person name="Kohler A."/>
            <person name="Grigoriev I.V."/>
            <person name="Martin F.M."/>
            <person name="Hacquard S."/>
        </authorList>
    </citation>
    <scope>NUCLEOTIDE SEQUENCE</scope>
    <source>
        <strain evidence="4">MPI-CAGE-CH-0230</strain>
    </source>
</reference>
<dbReference type="PANTHER" id="PTHR47706">
    <property type="entry name" value="NMRA-LIKE FAMILY PROTEIN"/>
    <property type="match status" value="1"/>
</dbReference>
<evidence type="ECO:0000259" key="3">
    <source>
        <dbReference type="Pfam" id="PF05368"/>
    </source>
</evidence>
<sequence length="317" mass="34333">MSSTPFVAVAGATGGLGKLVVAALSRRGVPVKALVRPGSSTKKTLPLRELGRDVSIVEVDMADVPTLTRELQGSRCVVSTLQGLADVLHGAQGTLLDAAVAARVPRFIPSDYSLDFTKTRPGSNRNLDLHRQFHARLESSGIAWTSVLNGAFMDMLAPPVNMVDRRKRKVMYAGSPDQKCDYTTMADTAAFTAAVAADPAPTMPKILRIAGDVVSARELAAAATRADAGNGDDARPFRASWIGSVWFLELVIPVLRFFMGGEDQQMPPWQGLQYLVNMASGQGKLDPLDNDRYPELKWTRVEDLLRVHYKAEAAKTK</sequence>
<evidence type="ECO:0000256" key="1">
    <source>
        <dbReference type="ARBA" id="ARBA00022857"/>
    </source>
</evidence>
<evidence type="ECO:0000313" key="4">
    <source>
        <dbReference type="EMBL" id="KAH7033550.1"/>
    </source>
</evidence>
<gene>
    <name evidence="4" type="ORF">B0I36DRAFT_321662</name>
</gene>
<keyword evidence="2" id="KW-0560">Oxidoreductase</keyword>
<dbReference type="AlphaFoldDB" id="A0A9P9BS73"/>
<accession>A0A9P9BS73</accession>
<keyword evidence="1" id="KW-0521">NADP</keyword>